<proteinExistence type="predicted"/>
<protein>
    <submittedName>
        <fullName evidence="1">Uncharacterized protein</fullName>
    </submittedName>
</protein>
<dbReference type="Proteomes" id="UP001558652">
    <property type="component" value="Unassembled WGS sequence"/>
</dbReference>
<dbReference type="AlphaFoldDB" id="A0ABD0YTH1"/>
<dbReference type="EMBL" id="JBFDAA010000003">
    <property type="protein sequence ID" value="KAL1138514.1"/>
    <property type="molecule type" value="Genomic_DNA"/>
</dbReference>
<evidence type="ECO:0000313" key="1">
    <source>
        <dbReference type="EMBL" id="KAL1138514.1"/>
    </source>
</evidence>
<reference evidence="1 2" key="1">
    <citation type="submission" date="2024-07" db="EMBL/GenBank/DDBJ databases">
        <title>Chromosome-level genome assembly of the water stick insect Ranatra chinensis (Heteroptera: Nepidae).</title>
        <authorList>
            <person name="Liu X."/>
        </authorList>
    </citation>
    <scope>NUCLEOTIDE SEQUENCE [LARGE SCALE GENOMIC DNA]</scope>
    <source>
        <strain evidence="1">Cailab_2021Rc</strain>
        <tissue evidence="1">Muscle</tissue>
    </source>
</reference>
<name>A0ABD0YTH1_9HEMI</name>
<dbReference type="Gene3D" id="1.10.238.20">
    <property type="entry name" value="Pheromone/general odorant binding protein domain"/>
    <property type="match status" value="1"/>
</dbReference>
<organism evidence="1 2">
    <name type="scientific">Ranatra chinensis</name>
    <dbReference type="NCBI Taxonomy" id="642074"/>
    <lineage>
        <taxon>Eukaryota</taxon>
        <taxon>Metazoa</taxon>
        <taxon>Ecdysozoa</taxon>
        <taxon>Arthropoda</taxon>
        <taxon>Hexapoda</taxon>
        <taxon>Insecta</taxon>
        <taxon>Pterygota</taxon>
        <taxon>Neoptera</taxon>
        <taxon>Paraneoptera</taxon>
        <taxon>Hemiptera</taxon>
        <taxon>Heteroptera</taxon>
        <taxon>Panheteroptera</taxon>
        <taxon>Nepomorpha</taxon>
        <taxon>Nepidae</taxon>
        <taxon>Ranatrinae</taxon>
        <taxon>Ranatra</taxon>
    </lineage>
</organism>
<sequence>MIRGRNGGYMGIRVADMRDDIINKMNACKKSGKVTDDEFEEFMKPLVPKNNDEKCLMACVMKEYKIIENGAYNPTIAALMSEEIFKNDPVMAGKAKEVSNKCNDESK</sequence>
<dbReference type="InterPro" id="IPR036728">
    <property type="entry name" value="PBP_GOBP_sf"/>
</dbReference>
<gene>
    <name evidence="1" type="ORF">AAG570_008577</name>
</gene>
<keyword evidence="2" id="KW-1185">Reference proteome</keyword>
<dbReference type="CDD" id="cd23992">
    <property type="entry name" value="PBP_GOBP"/>
    <property type="match status" value="1"/>
</dbReference>
<evidence type="ECO:0000313" key="2">
    <source>
        <dbReference type="Proteomes" id="UP001558652"/>
    </source>
</evidence>
<accession>A0ABD0YTH1</accession>
<dbReference type="SUPFAM" id="SSF47565">
    <property type="entry name" value="Insect pheromone/odorant-binding proteins"/>
    <property type="match status" value="1"/>
</dbReference>
<dbReference type="InterPro" id="IPR006170">
    <property type="entry name" value="PBP/GOBP"/>
</dbReference>
<comment type="caution">
    <text evidence="1">The sequence shown here is derived from an EMBL/GenBank/DDBJ whole genome shotgun (WGS) entry which is preliminary data.</text>
</comment>
<dbReference type="Pfam" id="PF01395">
    <property type="entry name" value="PBP_GOBP"/>
    <property type="match status" value="1"/>
</dbReference>